<feature type="coiled-coil region" evidence="1">
    <location>
        <begin position="412"/>
        <end position="439"/>
    </location>
</feature>
<evidence type="ECO:0000313" key="2">
    <source>
        <dbReference type="EMBL" id="QPJ64451.1"/>
    </source>
</evidence>
<keyword evidence="1" id="KW-0175">Coiled coil</keyword>
<protein>
    <submittedName>
        <fullName evidence="2">Uncharacterized protein</fullName>
    </submittedName>
</protein>
<reference evidence="3" key="1">
    <citation type="submission" date="2020-02" db="EMBL/GenBank/DDBJ databases">
        <title>Genomic and physiological characterization of two novel Nitrospinaceae genera.</title>
        <authorList>
            <person name="Mueller A.J."/>
            <person name="Jung M.-Y."/>
            <person name="Strachan C.R."/>
            <person name="Herbold C.W."/>
            <person name="Kirkegaard R.H."/>
            <person name="Daims H."/>
        </authorList>
    </citation>
    <scope>NUCLEOTIDE SEQUENCE [LARGE SCALE GENOMIC DNA]</scope>
</reference>
<name>A0A7T0C0S8_9BACT</name>
<dbReference type="EMBL" id="CP048620">
    <property type="protein sequence ID" value="QPJ64451.1"/>
    <property type="molecule type" value="Genomic_DNA"/>
</dbReference>
<evidence type="ECO:0000313" key="3">
    <source>
        <dbReference type="Proteomes" id="UP000594464"/>
    </source>
</evidence>
<dbReference type="KEGG" id="nva:G3M78_03180"/>
<evidence type="ECO:0000256" key="1">
    <source>
        <dbReference type="SAM" id="Coils"/>
    </source>
</evidence>
<proteinExistence type="predicted"/>
<dbReference type="AlphaFoldDB" id="A0A7T0C0S8"/>
<organism evidence="2 3">
    <name type="scientific">Candidatus Nitrohelix vancouverensis</name>
    <dbReference type="NCBI Taxonomy" id="2705534"/>
    <lineage>
        <taxon>Bacteria</taxon>
        <taxon>Pseudomonadati</taxon>
        <taxon>Nitrospinota/Tectimicrobiota group</taxon>
        <taxon>Nitrospinota</taxon>
        <taxon>Nitrospinia</taxon>
        <taxon>Nitrospinales</taxon>
        <taxon>Nitrospinaceae</taxon>
        <taxon>Candidatus Nitrohelix</taxon>
    </lineage>
</organism>
<gene>
    <name evidence="2" type="ORF">G3M78_03180</name>
</gene>
<accession>A0A7T0C0S8</accession>
<sequence>MNTTNFKNRLSQIIDPDPMEVGVQETGESVIDDFRGTLAGRDTSAAGVFINLASFNDLQRQALTDNSQQSIHLYVDAGIALSNELCTNWFRELGKAQAMNTADRNILSNVGALTATMMGIFGAGATSIAGVAGATGFAETLYTSEMANFIVAPDISEVQEAINLERANRVVELKQSLAGKDYNYYEARSELIRYDNSCSHLAVKRFVKTSLDNASEGLALQFKLATGTPEEEMLLAEMNQIKAQKRFQLLTEKGRDSVFKIRSDRITTNTARDLSALLGKTISPQQIYPLYAMLTIENEQFSLNGLKKIAATLNNLADREGQINFTDSEKLKIMEILNKLNEETEKSLEKRAKIYIKTNLEKAAEALSALASKTPELQALQKLNQHPLKIAPLYALVTGMDKISTRGMLKMNSALSEIFQDAEKSYKDLSKETKQKLNQVFEGLDAETKSELQKLAKPYLSQLKPEHQLARERKNQETLTLVANKLNEILQSKNISDLKISPSQVVALYAKIVINPQEKRHKNNIDQALESLKINGKYPEIIGDPTKKPAFKDFLGNTEHKDFLELQSIQFDYITDTSFNNIVSDINTLLAPFKSEGKYKNLELKPKHVLPLYALLFKTDSISKQGAKEIQDALISLEDESGMYSWMALESKISAGQKMKLLNAIKDIYETENMKSKHYLSRGIEIYLK</sequence>
<dbReference type="Proteomes" id="UP000594464">
    <property type="component" value="Chromosome"/>
</dbReference>